<proteinExistence type="predicted"/>
<dbReference type="AlphaFoldDB" id="A0AA39QP26"/>
<sequence>MATSHTAIGAVKKESTNTPLVPSRLTNTTPNEVPRYGRHPPMAGSSSTEAIWSSSS</sequence>
<evidence type="ECO:0000256" key="1">
    <source>
        <dbReference type="SAM" id="MobiDB-lite"/>
    </source>
</evidence>
<gene>
    <name evidence="2" type="ORF">EDD18DRAFT_1344282</name>
</gene>
<dbReference type="EMBL" id="JAUEPU010000002">
    <property type="protein sequence ID" value="KAK0505460.1"/>
    <property type="molecule type" value="Genomic_DNA"/>
</dbReference>
<evidence type="ECO:0000313" key="3">
    <source>
        <dbReference type="Proteomes" id="UP001175228"/>
    </source>
</evidence>
<accession>A0AA39QP26</accession>
<dbReference type="Proteomes" id="UP001175228">
    <property type="component" value="Unassembled WGS sequence"/>
</dbReference>
<name>A0AA39QP26_9AGAR</name>
<protein>
    <submittedName>
        <fullName evidence="2">Uncharacterized protein</fullName>
    </submittedName>
</protein>
<reference evidence="2" key="1">
    <citation type="submission" date="2023-06" db="EMBL/GenBank/DDBJ databases">
        <authorList>
            <consortium name="Lawrence Berkeley National Laboratory"/>
            <person name="Ahrendt S."/>
            <person name="Sahu N."/>
            <person name="Indic B."/>
            <person name="Wong-Bajracharya J."/>
            <person name="Merenyi Z."/>
            <person name="Ke H.-M."/>
            <person name="Monk M."/>
            <person name="Kocsube S."/>
            <person name="Drula E."/>
            <person name="Lipzen A."/>
            <person name="Balint B."/>
            <person name="Henrissat B."/>
            <person name="Andreopoulos B."/>
            <person name="Martin F.M."/>
            <person name="Harder C.B."/>
            <person name="Rigling D."/>
            <person name="Ford K.L."/>
            <person name="Foster G.D."/>
            <person name="Pangilinan J."/>
            <person name="Papanicolaou A."/>
            <person name="Barry K."/>
            <person name="LaButti K."/>
            <person name="Viragh M."/>
            <person name="Koriabine M."/>
            <person name="Yan M."/>
            <person name="Riley R."/>
            <person name="Champramary S."/>
            <person name="Plett K.L."/>
            <person name="Tsai I.J."/>
            <person name="Slot J."/>
            <person name="Sipos G."/>
            <person name="Plett J."/>
            <person name="Nagy L.G."/>
            <person name="Grigoriev I.V."/>
        </authorList>
    </citation>
    <scope>NUCLEOTIDE SEQUENCE</scope>
    <source>
        <strain evidence="2">HWK02</strain>
    </source>
</reference>
<comment type="caution">
    <text evidence="2">The sequence shown here is derived from an EMBL/GenBank/DDBJ whole genome shotgun (WGS) entry which is preliminary data.</text>
</comment>
<feature type="region of interest" description="Disordered" evidence="1">
    <location>
        <begin position="1"/>
        <end position="56"/>
    </location>
</feature>
<feature type="compositionally biased region" description="Low complexity" evidence="1">
    <location>
        <begin position="45"/>
        <end position="56"/>
    </location>
</feature>
<evidence type="ECO:0000313" key="2">
    <source>
        <dbReference type="EMBL" id="KAK0505460.1"/>
    </source>
</evidence>
<organism evidence="2 3">
    <name type="scientific">Armillaria luteobubalina</name>
    <dbReference type="NCBI Taxonomy" id="153913"/>
    <lineage>
        <taxon>Eukaryota</taxon>
        <taxon>Fungi</taxon>
        <taxon>Dikarya</taxon>
        <taxon>Basidiomycota</taxon>
        <taxon>Agaricomycotina</taxon>
        <taxon>Agaricomycetes</taxon>
        <taxon>Agaricomycetidae</taxon>
        <taxon>Agaricales</taxon>
        <taxon>Marasmiineae</taxon>
        <taxon>Physalacriaceae</taxon>
        <taxon>Armillaria</taxon>
    </lineage>
</organism>
<feature type="compositionally biased region" description="Polar residues" evidence="1">
    <location>
        <begin position="16"/>
        <end position="31"/>
    </location>
</feature>
<keyword evidence="3" id="KW-1185">Reference proteome</keyword>